<dbReference type="EMBL" id="CP036501">
    <property type="protein sequence ID" value="UZP75250.1"/>
    <property type="molecule type" value="Genomic_DNA"/>
</dbReference>
<gene>
    <name evidence="3" type="ORF">E0F26_11110</name>
</gene>
<dbReference type="SUPFAM" id="SSF52402">
    <property type="entry name" value="Adenine nucleotide alpha hydrolases-like"/>
    <property type="match status" value="2"/>
</dbReference>
<sequence>MRSSKKVLACVDQSDYAQHVADYAAWAAEHLAAPLELLHVIDRHQEVASGIDRSGSLEMDAQEHLLERLSTEEGEKNRAVREQGRLFLNTLKARCEENSELTIDTRQRYGQLLTTLKEQEASVAMYVLGRRGESASRTRRDLGRHVESICRQIRRPILTVTDDFRTPRSLLIAFDGGKMTRRGVELIASRSSLKDLPVHVIMSGRRTQESTKHLEWADATLRAKGFSVDASLIPGDPEQVVTRAIEEREADLLIMGAYSHSPWRSLLVGSRTNDLLRASQVATITLHD</sequence>
<evidence type="ECO:0000259" key="2">
    <source>
        <dbReference type="Pfam" id="PF00582"/>
    </source>
</evidence>
<keyword evidence="4" id="KW-1185">Reference proteome</keyword>
<dbReference type="PRINTS" id="PR01438">
    <property type="entry name" value="UNVRSLSTRESS"/>
</dbReference>
<dbReference type="PANTHER" id="PTHR46268:SF6">
    <property type="entry name" value="UNIVERSAL STRESS PROTEIN UP12"/>
    <property type="match status" value="1"/>
</dbReference>
<evidence type="ECO:0000313" key="4">
    <source>
        <dbReference type="Proteomes" id="UP001317963"/>
    </source>
</evidence>
<evidence type="ECO:0000256" key="1">
    <source>
        <dbReference type="ARBA" id="ARBA00008791"/>
    </source>
</evidence>
<dbReference type="Gene3D" id="3.40.50.12370">
    <property type="match status" value="1"/>
</dbReference>
<dbReference type="CDD" id="cd00293">
    <property type="entry name" value="USP-like"/>
    <property type="match status" value="1"/>
</dbReference>
<dbReference type="InterPro" id="IPR006016">
    <property type="entry name" value="UspA"/>
</dbReference>
<dbReference type="InterPro" id="IPR006015">
    <property type="entry name" value="Universal_stress_UspA"/>
</dbReference>
<protein>
    <submittedName>
        <fullName evidence="3">Universal stress protein</fullName>
    </submittedName>
</protein>
<dbReference type="PANTHER" id="PTHR46268">
    <property type="entry name" value="STRESS RESPONSE PROTEIN NHAX"/>
    <property type="match status" value="1"/>
</dbReference>
<organism evidence="3 4">
    <name type="scientific">Candidatus Paraluminiphilus aquimaris</name>
    <dbReference type="NCBI Taxonomy" id="2518994"/>
    <lineage>
        <taxon>Bacteria</taxon>
        <taxon>Pseudomonadati</taxon>
        <taxon>Pseudomonadota</taxon>
        <taxon>Gammaproteobacteria</taxon>
        <taxon>Cellvibrionales</taxon>
        <taxon>Halieaceae</taxon>
        <taxon>Candidatus Paraluminiphilus</taxon>
    </lineage>
</organism>
<dbReference type="RefSeq" id="WP_279241732.1">
    <property type="nucleotide sequence ID" value="NZ_CP036501.1"/>
</dbReference>
<feature type="domain" description="UspA" evidence="2">
    <location>
        <begin position="5"/>
        <end position="160"/>
    </location>
</feature>
<evidence type="ECO:0000313" key="3">
    <source>
        <dbReference type="EMBL" id="UZP75250.1"/>
    </source>
</evidence>
<proteinExistence type="inferred from homology"/>
<dbReference type="Proteomes" id="UP001317963">
    <property type="component" value="Chromosome"/>
</dbReference>
<name>A0ABY6Q8K3_9GAMM</name>
<comment type="similarity">
    <text evidence="1">Belongs to the universal stress protein A family.</text>
</comment>
<dbReference type="Pfam" id="PF00582">
    <property type="entry name" value="Usp"/>
    <property type="match status" value="2"/>
</dbReference>
<feature type="domain" description="UspA" evidence="2">
    <location>
        <begin position="206"/>
        <end position="282"/>
    </location>
</feature>
<reference evidence="3 4" key="1">
    <citation type="submission" date="2019-02" db="EMBL/GenBank/DDBJ databases">
        <title>Halieaceae_genomes.</title>
        <authorList>
            <person name="Li S.-H."/>
        </authorList>
    </citation>
    <scope>NUCLEOTIDE SEQUENCE [LARGE SCALE GENOMIC DNA]</scope>
    <source>
        <strain evidence="3 4">JH123</strain>
    </source>
</reference>
<accession>A0ABY6Q8K3</accession>